<evidence type="ECO:0000256" key="1">
    <source>
        <dbReference type="SAM" id="MobiDB-lite"/>
    </source>
</evidence>
<comment type="caution">
    <text evidence="2">The sequence shown here is derived from an EMBL/GenBank/DDBJ whole genome shotgun (WGS) entry which is preliminary data.</text>
</comment>
<keyword evidence="3" id="KW-1185">Reference proteome</keyword>
<organism evidence="2 3">
    <name type="scientific">Streptosporangium longisporum</name>
    <dbReference type="NCBI Taxonomy" id="46187"/>
    <lineage>
        <taxon>Bacteria</taxon>
        <taxon>Bacillati</taxon>
        <taxon>Actinomycetota</taxon>
        <taxon>Actinomycetes</taxon>
        <taxon>Streptosporangiales</taxon>
        <taxon>Streptosporangiaceae</taxon>
        <taxon>Streptosporangium</taxon>
    </lineage>
</organism>
<accession>A0ABN3XRJ7</accession>
<evidence type="ECO:0000313" key="2">
    <source>
        <dbReference type="EMBL" id="GAA2990123.1"/>
    </source>
</evidence>
<feature type="region of interest" description="Disordered" evidence="1">
    <location>
        <begin position="109"/>
        <end position="171"/>
    </location>
</feature>
<proteinExistence type="predicted"/>
<feature type="compositionally biased region" description="Low complexity" evidence="1">
    <location>
        <begin position="46"/>
        <end position="69"/>
    </location>
</feature>
<evidence type="ECO:0000313" key="3">
    <source>
        <dbReference type="Proteomes" id="UP001499930"/>
    </source>
</evidence>
<sequence>MAAVPTTLRSLLLTATGSIAVLGAVLAIRTAPEGGAVVAPLPASASTAPVPAPGAPASVPGPASTSGPAGAPGGVPGVSRERAPAGAAEILLRSVLGDLPALRPVAPGLSAASAPAGGAPESDPVRLPEPSPAPPVAPGTPVLPDGPVVPEDAGNASARTPGAGATAPVRATRVMRAVPAG</sequence>
<feature type="compositionally biased region" description="Pro residues" evidence="1">
    <location>
        <begin position="127"/>
        <end position="138"/>
    </location>
</feature>
<dbReference type="EMBL" id="BAAAWD010000004">
    <property type="protein sequence ID" value="GAA2990123.1"/>
    <property type="molecule type" value="Genomic_DNA"/>
</dbReference>
<reference evidence="2 3" key="1">
    <citation type="journal article" date="2019" name="Int. J. Syst. Evol. Microbiol.">
        <title>The Global Catalogue of Microorganisms (GCM) 10K type strain sequencing project: providing services to taxonomists for standard genome sequencing and annotation.</title>
        <authorList>
            <consortium name="The Broad Institute Genomics Platform"/>
            <consortium name="The Broad Institute Genome Sequencing Center for Infectious Disease"/>
            <person name="Wu L."/>
            <person name="Ma J."/>
        </authorList>
    </citation>
    <scope>NUCLEOTIDE SEQUENCE [LARGE SCALE GENOMIC DNA]</scope>
    <source>
        <strain evidence="2 3">JCM 3106</strain>
    </source>
</reference>
<name>A0ABN3XRJ7_9ACTN</name>
<feature type="compositionally biased region" description="Low complexity" evidence="1">
    <location>
        <begin position="109"/>
        <end position="122"/>
    </location>
</feature>
<feature type="region of interest" description="Disordered" evidence="1">
    <location>
        <begin position="46"/>
        <end position="81"/>
    </location>
</feature>
<dbReference type="Proteomes" id="UP001499930">
    <property type="component" value="Unassembled WGS sequence"/>
</dbReference>
<gene>
    <name evidence="2" type="ORF">GCM10017559_07630</name>
</gene>
<protein>
    <submittedName>
        <fullName evidence="2">Uncharacterized protein</fullName>
    </submittedName>
</protein>